<feature type="chain" id="PRO_5026985865" evidence="1">
    <location>
        <begin position="24"/>
        <end position="87"/>
    </location>
</feature>
<accession>A0A6M2DXQ9</accession>
<protein>
    <submittedName>
        <fullName evidence="2">Putative secreted protein</fullName>
    </submittedName>
</protein>
<organism evidence="2">
    <name type="scientific">Xenopsylla cheopis</name>
    <name type="common">Oriental rat flea</name>
    <name type="synonym">Pulex cheopis</name>
    <dbReference type="NCBI Taxonomy" id="163159"/>
    <lineage>
        <taxon>Eukaryota</taxon>
        <taxon>Metazoa</taxon>
        <taxon>Ecdysozoa</taxon>
        <taxon>Arthropoda</taxon>
        <taxon>Hexapoda</taxon>
        <taxon>Insecta</taxon>
        <taxon>Pterygota</taxon>
        <taxon>Neoptera</taxon>
        <taxon>Endopterygota</taxon>
        <taxon>Siphonaptera</taxon>
        <taxon>Pulicidae</taxon>
        <taxon>Xenopsyllinae</taxon>
        <taxon>Xenopsylla</taxon>
    </lineage>
</organism>
<name>A0A6M2DXQ9_XENCH</name>
<dbReference type="InterPro" id="IPR036058">
    <property type="entry name" value="Kazal_dom_sf"/>
</dbReference>
<sequence length="87" mass="9496">MDSIRLFNWFIGLLLLLTSFAYGAPPSGRDTPVALLACLEVTRCDPSGPVCAIDADGQPRTFATRCQADMAYCREGIYYAVVRNGEC</sequence>
<feature type="signal peptide" evidence="1">
    <location>
        <begin position="1"/>
        <end position="23"/>
    </location>
</feature>
<dbReference type="Gene3D" id="3.30.60.30">
    <property type="match status" value="1"/>
</dbReference>
<dbReference type="EMBL" id="GIIL01007127">
    <property type="protein sequence ID" value="NOV50853.1"/>
    <property type="molecule type" value="Transcribed_RNA"/>
</dbReference>
<dbReference type="AlphaFoldDB" id="A0A6M2DXQ9"/>
<proteinExistence type="predicted"/>
<dbReference type="SUPFAM" id="SSF100895">
    <property type="entry name" value="Kazal-type serine protease inhibitors"/>
    <property type="match status" value="1"/>
</dbReference>
<evidence type="ECO:0000256" key="1">
    <source>
        <dbReference type="SAM" id="SignalP"/>
    </source>
</evidence>
<evidence type="ECO:0000313" key="2">
    <source>
        <dbReference type="EMBL" id="NOV50853.1"/>
    </source>
</evidence>
<keyword evidence="1" id="KW-0732">Signal</keyword>
<reference evidence="2" key="1">
    <citation type="submission" date="2020-03" db="EMBL/GenBank/DDBJ databases">
        <title>Transcriptomic Profiling of the Digestive Tract of the Rat Flea, Xenopsylla cheopis, Following Blood Feeding and Infection with Yersinia pestis.</title>
        <authorList>
            <person name="Bland D.M."/>
            <person name="Martens C.A."/>
            <person name="Virtaneva K."/>
            <person name="Kanakabandi K."/>
            <person name="Long D."/>
            <person name="Rosenke R."/>
            <person name="Saturday G.A."/>
            <person name="Hoyt F.H."/>
            <person name="Bruno D.P."/>
            <person name="Ribeiro J.M.C."/>
            <person name="Hinnebusch J."/>
        </authorList>
    </citation>
    <scope>NUCLEOTIDE SEQUENCE</scope>
</reference>